<dbReference type="InterPro" id="IPR050113">
    <property type="entry name" value="Ub_conjugating_enzyme"/>
</dbReference>
<dbReference type="AlphaFoldDB" id="A0A317XYZ6"/>
<evidence type="ECO:0000256" key="1">
    <source>
        <dbReference type="ARBA" id="ARBA00022786"/>
    </source>
</evidence>
<reference evidence="4 5" key="1">
    <citation type="journal article" date="2018" name="Mol. Biol. Evol.">
        <title>Broad Genomic Sampling Reveals a Smut Pathogenic Ancestry of the Fungal Clade Ustilaginomycotina.</title>
        <authorList>
            <person name="Kijpornyongpan T."/>
            <person name="Mondo S.J."/>
            <person name="Barry K."/>
            <person name="Sandor L."/>
            <person name="Lee J."/>
            <person name="Lipzen A."/>
            <person name="Pangilinan J."/>
            <person name="LaButti K."/>
            <person name="Hainaut M."/>
            <person name="Henrissat B."/>
            <person name="Grigoriev I.V."/>
            <person name="Spatafora J.W."/>
            <person name="Aime M.C."/>
        </authorList>
    </citation>
    <scope>NUCLEOTIDE SEQUENCE [LARGE SCALE GENOMIC DNA]</scope>
    <source>
        <strain evidence="4 5">MCA 3645</strain>
    </source>
</reference>
<dbReference type="InterPro" id="IPR000608">
    <property type="entry name" value="UBC"/>
</dbReference>
<accession>A0A317XYZ6</accession>
<dbReference type="PROSITE" id="PS50127">
    <property type="entry name" value="UBC_2"/>
    <property type="match status" value="1"/>
</dbReference>
<dbReference type="Pfam" id="PF00179">
    <property type="entry name" value="UQ_con"/>
    <property type="match status" value="1"/>
</dbReference>
<dbReference type="SUPFAM" id="SSF54495">
    <property type="entry name" value="UBC-like"/>
    <property type="match status" value="1"/>
</dbReference>
<keyword evidence="1" id="KW-0833">Ubl conjugation pathway</keyword>
<evidence type="ECO:0000256" key="2">
    <source>
        <dbReference type="SAM" id="MobiDB-lite"/>
    </source>
</evidence>
<feature type="compositionally biased region" description="Low complexity" evidence="2">
    <location>
        <begin position="238"/>
        <end position="258"/>
    </location>
</feature>
<name>A0A317XYZ6_9BASI</name>
<protein>
    <submittedName>
        <fullName evidence="4">UBC-like protein</fullName>
    </submittedName>
</protein>
<dbReference type="OrthoDB" id="5596422at2759"/>
<dbReference type="InterPro" id="IPR016135">
    <property type="entry name" value="UBQ-conjugating_enzyme/RWD"/>
</dbReference>
<dbReference type="CDD" id="cd23814">
    <property type="entry name" value="UEV_AKTIP"/>
    <property type="match status" value="1"/>
</dbReference>
<dbReference type="Proteomes" id="UP000246740">
    <property type="component" value="Unassembled WGS sequence"/>
</dbReference>
<dbReference type="EMBL" id="KZ819188">
    <property type="protein sequence ID" value="PWZ02569.1"/>
    <property type="molecule type" value="Genomic_DNA"/>
</dbReference>
<evidence type="ECO:0000313" key="5">
    <source>
        <dbReference type="Proteomes" id="UP000246740"/>
    </source>
</evidence>
<organism evidence="4 5">
    <name type="scientific">Testicularia cyperi</name>
    <dbReference type="NCBI Taxonomy" id="1882483"/>
    <lineage>
        <taxon>Eukaryota</taxon>
        <taxon>Fungi</taxon>
        <taxon>Dikarya</taxon>
        <taxon>Basidiomycota</taxon>
        <taxon>Ustilaginomycotina</taxon>
        <taxon>Ustilaginomycetes</taxon>
        <taxon>Ustilaginales</taxon>
        <taxon>Anthracoideaceae</taxon>
        <taxon>Testicularia</taxon>
    </lineage>
</organism>
<dbReference type="InParanoid" id="A0A317XYZ6"/>
<dbReference type="SMART" id="SM00212">
    <property type="entry name" value="UBCc"/>
    <property type="match status" value="1"/>
</dbReference>
<dbReference type="STRING" id="1882483.A0A317XYZ6"/>
<dbReference type="Gene3D" id="3.10.110.10">
    <property type="entry name" value="Ubiquitin Conjugating Enzyme"/>
    <property type="match status" value="1"/>
</dbReference>
<gene>
    <name evidence="4" type="ORF">BCV70DRAFT_229047</name>
</gene>
<keyword evidence="5" id="KW-1185">Reference proteome</keyword>
<feature type="domain" description="UBC core" evidence="3">
    <location>
        <begin position="11"/>
        <end position="166"/>
    </location>
</feature>
<evidence type="ECO:0000313" key="4">
    <source>
        <dbReference type="EMBL" id="PWZ02569.1"/>
    </source>
</evidence>
<proteinExistence type="predicted"/>
<evidence type="ECO:0000259" key="3">
    <source>
        <dbReference type="PROSITE" id="PS50127"/>
    </source>
</evidence>
<dbReference type="PANTHER" id="PTHR24067">
    <property type="entry name" value="UBIQUITIN-CONJUGATING ENZYME E2"/>
    <property type="match status" value="1"/>
</dbReference>
<sequence>MPTSQELQLEFAQRDISFQYSQLCIPSNCPPGVYVQLDDDDTHLWHAVLFVHTGPFKGGIFRFDIVFPPRYPSATPQVYFPPTLLHPLVDPNSGRLSLTTRFKSAWNPRRDFVTHILAFVRSVFETETLDTLLEGTVANQEVYRMYRSHRALFNKLAHQSVALSTSPSSLYDVSGGSGFPNPSVGIKSASDVGSTMAAGSSKARGNGNVANGILFHELTQEQLDSLRQDIFGDTAAQDPVLPGSPDLPSPSSDLLTST</sequence>
<feature type="region of interest" description="Disordered" evidence="2">
    <location>
        <begin position="229"/>
        <end position="258"/>
    </location>
</feature>